<feature type="domain" description="Tyr recombinase" evidence="1">
    <location>
        <begin position="185"/>
        <end position="361"/>
    </location>
</feature>
<sequence>MQRAPQKELLAAQMAVKKRQWGYRTPLMNAGDGSPIQSATSGYYTRTLHRTADVPPDLSNCPTQSSGRAKELIRKRRSIVVRRNTDIPALGQYEERERGGSINVCAVKVGAENVPSGAIYSLLLHARTHDERGEPRGLLMAILDVAPWTRLQYARMLRSMLEMNRTPLDMMILGLQKIAARWETKQARPLTEEEMNQVIRSRTDWKERVVFRLAWITASRLFEIASLTSNNFTLEPDGTLILDWSVAPKTARADPHRASRFVKIRGQDAFDTIKLCRTLQENEKLTNITAAHVGRALAPWGATAHSIKRGALRHAAEIVETYNLDPHVISQLVKHVNPFEIPQNTVRYLRRYTTMLTQVSSLVALM</sequence>
<organism evidence="2 3">
    <name type="scientific">Trypanosoma cruzi</name>
    <dbReference type="NCBI Taxonomy" id="5693"/>
    <lineage>
        <taxon>Eukaryota</taxon>
        <taxon>Discoba</taxon>
        <taxon>Euglenozoa</taxon>
        <taxon>Kinetoplastea</taxon>
        <taxon>Metakinetoplastina</taxon>
        <taxon>Trypanosomatida</taxon>
        <taxon>Trypanosomatidae</taxon>
        <taxon>Trypanosoma</taxon>
        <taxon>Schizotrypanum</taxon>
    </lineage>
</organism>
<name>A0A7J6XJH1_TRYCR</name>
<dbReference type="AlphaFoldDB" id="A0A7J6XJH1"/>
<dbReference type="GO" id="GO:0015074">
    <property type="term" value="P:DNA integration"/>
    <property type="evidence" value="ECO:0007669"/>
    <property type="project" value="InterPro"/>
</dbReference>
<dbReference type="SUPFAM" id="SSF56349">
    <property type="entry name" value="DNA breaking-rejoining enzymes"/>
    <property type="match status" value="1"/>
</dbReference>
<dbReference type="InterPro" id="IPR002104">
    <property type="entry name" value="Integrase_catalytic"/>
</dbReference>
<accession>A0A7J6XJH1</accession>
<dbReference type="Proteomes" id="UP000583944">
    <property type="component" value="Unassembled WGS sequence"/>
</dbReference>
<protein>
    <recommendedName>
        <fullName evidence="1">Tyr recombinase domain-containing protein</fullName>
    </recommendedName>
</protein>
<evidence type="ECO:0000313" key="3">
    <source>
        <dbReference type="Proteomes" id="UP000583944"/>
    </source>
</evidence>
<dbReference type="GO" id="GO:0003677">
    <property type="term" value="F:DNA binding"/>
    <property type="evidence" value="ECO:0007669"/>
    <property type="project" value="InterPro"/>
</dbReference>
<dbReference type="VEuPathDB" id="TriTrypDB:ECC02_013390"/>
<dbReference type="GO" id="GO:0006310">
    <property type="term" value="P:DNA recombination"/>
    <property type="evidence" value="ECO:0007669"/>
    <property type="project" value="InterPro"/>
</dbReference>
<evidence type="ECO:0000313" key="2">
    <source>
        <dbReference type="EMBL" id="KAF5214048.1"/>
    </source>
</evidence>
<reference evidence="2 3" key="1">
    <citation type="journal article" date="2019" name="Genome Biol. Evol.">
        <title>Nanopore Sequencing Significantly Improves Genome Assembly of the Protozoan Parasite Trypanosoma cruzi.</title>
        <authorList>
            <person name="Diaz-Viraque F."/>
            <person name="Pita S."/>
            <person name="Greif G."/>
            <person name="de Souza R.C.M."/>
            <person name="Iraola G."/>
            <person name="Robello C."/>
        </authorList>
    </citation>
    <scope>NUCLEOTIDE SEQUENCE [LARGE SCALE GENOMIC DNA]</scope>
    <source>
        <strain evidence="2 3">Berenice</strain>
    </source>
</reference>
<dbReference type="EMBL" id="JABDHM010000626">
    <property type="protein sequence ID" value="KAF5214048.1"/>
    <property type="molecule type" value="Genomic_DNA"/>
</dbReference>
<dbReference type="InterPro" id="IPR011010">
    <property type="entry name" value="DNA_brk_join_enz"/>
</dbReference>
<evidence type="ECO:0000259" key="1">
    <source>
        <dbReference type="PROSITE" id="PS51898"/>
    </source>
</evidence>
<proteinExistence type="predicted"/>
<gene>
    <name evidence="2" type="ORF">ECC02_013390</name>
</gene>
<dbReference type="PROSITE" id="PS51898">
    <property type="entry name" value="TYR_RECOMBINASE"/>
    <property type="match status" value="1"/>
</dbReference>
<comment type="caution">
    <text evidence="2">The sequence shown here is derived from an EMBL/GenBank/DDBJ whole genome shotgun (WGS) entry which is preliminary data.</text>
</comment>